<protein>
    <submittedName>
        <fullName evidence="1">Accessory secretory protein asp3</fullName>
    </submittedName>
</protein>
<dbReference type="InterPro" id="IPR022259">
    <property type="entry name" value="Acessory_Sec_prot_Asp3"/>
</dbReference>
<dbReference type="AlphaFoldDB" id="A0A0R1UFZ7"/>
<dbReference type="RefSeq" id="WP_057798525.1">
    <property type="nucleotide sequence ID" value="NZ_AZFM01000013.1"/>
</dbReference>
<accession>A0A0R1UFZ7</accession>
<comment type="caution">
    <text evidence="1">The sequence shown here is derived from an EMBL/GenBank/DDBJ whole genome shotgun (WGS) entry which is preliminary data.</text>
</comment>
<dbReference type="GO" id="GO:0015031">
    <property type="term" value="P:protein transport"/>
    <property type="evidence" value="ECO:0007669"/>
    <property type="project" value="InterPro"/>
</dbReference>
<keyword evidence="2" id="KW-1185">Reference proteome</keyword>
<dbReference type="PATRIC" id="fig|1423763.3.peg.325"/>
<name>A0A0R1UFZ7_9LACO</name>
<dbReference type="STRING" id="1423763.FC46_GL000320"/>
<dbReference type="NCBIfam" id="TIGR03711">
    <property type="entry name" value="acc_sec_asp3"/>
    <property type="match status" value="1"/>
</dbReference>
<dbReference type="EMBL" id="AZFM01000013">
    <property type="protein sequence ID" value="KRL90218.1"/>
    <property type="molecule type" value="Genomic_DNA"/>
</dbReference>
<evidence type="ECO:0000313" key="2">
    <source>
        <dbReference type="Proteomes" id="UP000051036"/>
    </source>
</evidence>
<dbReference type="Pfam" id="PF15432">
    <property type="entry name" value="Sec-ASP3"/>
    <property type="match status" value="1"/>
</dbReference>
<gene>
    <name evidence="1" type="ORF">FC46_GL000320</name>
</gene>
<organism evidence="1 2">
    <name type="scientific">Lactobacillus kalixensis DSM 16043</name>
    <dbReference type="NCBI Taxonomy" id="1423763"/>
    <lineage>
        <taxon>Bacteria</taxon>
        <taxon>Bacillati</taxon>
        <taxon>Bacillota</taxon>
        <taxon>Bacilli</taxon>
        <taxon>Lactobacillales</taxon>
        <taxon>Lactobacillaceae</taxon>
        <taxon>Lactobacillus</taxon>
    </lineage>
</organism>
<proteinExistence type="predicted"/>
<dbReference type="OrthoDB" id="2042927at2"/>
<evidence type="ECO:0000313" key="1">
    <source>
        <dbReference type="EMBL" id="KRL90218.1"/>
    </source>
</evidence>
<sequence length="295" mass="34832">MEQIINQIYWDGVNDTYMPGTRFKKFSDKTIEFENNLMAPGHSIMTWTSTNNYQSSKAVPQLPILIKGHSYRIFIKGETEPANTFVNRLTFYDAQNDEIEHKDFTSLEYNFVFPENATSYKFEIVNAGCRKIRFKRLQIADEDLPKKIFDDIYFSEEINPNPKQTLNVILVMDNMHGRKIWSHLERFAGVSPMLVVNISWQGREKAGQVVKEWLAENKITKFRLISTNTKLNSLIPDIFIDRFNVEYYDNNSIRSKNHLMQKDTTWYSENICDPDWIAIEHFLKRKHMEAQDEFI</sequence>
<reference evidence="1 2" key="1">
    <citation type="journal article" date="2015" name="Genome Announc.">
        <title>Expanding the biotechnology potential of lactobacilli through comparative genomics of 213 strains and associated genera.</title>
        <authorList>
            <person name="Sun Z."/>
            <person name="Harris H.M."/>
            <person name="McCann A."/>
            <person name="Guo C."/>
            <person name="Argimon S."/>
            <person name="Zhang W."/>
            <person name="Yang X."/>
            <person name="Jeffery I.B."/>
            <person name="Cooney J.C."/>
            <person name="Kagawa T.F."/>
            <person name="Liu W."/>
            <person name="Song Y."/>
            <person name="Salvetti E."/>
            <person name="Wrobel A."/>
            <person name="Rasinkangas P."/>
            <person name="Parkhill J."/>
            <person name="Rea M.C."/>
            <person name="O'Sullivan O."/>
            <person name="Ritari J."/>
            <person name="Douillard F.P."/>
            <person name="Paul Ross R."/>
            <person name="Yang R."/>
            <person name="Briner A.E."/>
            <person name="Felis G.E."/>
            <person name="de Vos W.M."/>
            <person name="Barrangou R."/>
            <person name="Klaenhammer T.R."/>
            <person name="Caufield P.W."/>
            <person name="Cui Y."/>
            <person name="Zhang H."/>
            <person name="O'Toole P.W."/>
        </authorList>
    </citation>
    <scope>NUCLEOTIDE SEQUENCE [LARGE SCALE GENOMIC DNA]</scope>
    <source>
        <strain evidence="1 2">DSM 16043</strain>
    </source>
</reference>
<dbReference type="Proteomes" id="UP000051036">
    <property type="component" value="Unassembled WGS sequence"/>
</dbReference>